<protein>
    <submittedName>
        <fullName evidence="5">Calmodulin</fullName>
    </submittedName>
</protein>
<comment type="caution">
    <text evidence="5">The sequence shown here is derived from an EMBL/GenBank/DDBJ whole genome shotgun (WGS) entry which is preliminary data.</text>
</comment>
<proteinExistence type="predicted"/>
<keyword evidence="1" id="KW-0677">Repeat</keyword>
<dbReference type="GO" id="GO:0005509">
    <property type="term" value="F:calcium ion binding"/>
    <property type="evidence" value="ECO:0007669"/>
    <property type="project" value="InterPro"/>
</dbReference>
<evidence type="ECO:0000256" key="2">
    <source>
        <dbReference type="ARBA" id="ARBA00022837"/>
    </source>
</evidence>
<evidence type="ECO:0000313" key="6">
    <source>
        <dbReference type="Proteomes" id="UP000037460"/>
    </source>
</evidence>
<organism evidence="5 6">
    <name type="scientific">Chrysochromulina tobinii</name>
    <dbReference type="NCBI Taxonomy" id="1460289"/>
    <lineage>
        <taxon>Eukaryota</taxon>
        <taxon>Haptista</taxon>
        <taxon>Haptophyta</taxon>
        <taxon>Prymnesiophyceae</taxon>
        <taxon>Prymnesiales</taxon>
        <taxon>Chrysochromulinaceae</taxon>
        <taxon>Chrysochromulina</taxon>
    </lineage>
</organism>
<dbReference type="PROSITE" id="PS50222">
    <property type="entry name" value="EF_HAND_2"/>
    <property type="match status" value="6"/>
</dbReference>
<evidence type="ECO:0000313" key="5">
    <source>
        <dbReference type="EMBL" id="KOO34292.1"/>
    </source>
</evidence>
<dbReference type="SUPFAM" id="SSF47473">
    <property type="entry name" value="EF-hand"/>
    <property type="match status" value="2"/>
</dbReference>
<evidence type="ECO:0000256" key="3">
    <source>
        <dbReference type="SAM" id="MobiDB-lite"/>
    </source>
</evidence>
<feature type="domain" description="EF-hand" evidence="4">
    <location>
        <begin position="40"/>
        <end position="75"/>
    </location>
</feature>
<feature type="domain" description="EF-hand" evidence="4">
    <location>
        <begin position="138"/>
        <end position="172"/>
    </location>
</feature>
<evidence type="ECO:0000256" key="1">
    <source>
        <dbReference type="ARBA" id="ARBA00022737"/>
    </source>
</evidence>
<dbReference type="InterPro" id="IPR002048">
    <property type="entry name" value="EF_hand_dom"/>
</dbReference>
<feature type="domain" description="EF-hand" evidence="4">
    <location>
        <begin position="300"/>
        <end position="335"/>
    </location>
</feature>
<dbReference type="OrthoDB" id="26525at2759"/>
<dbReference type="Pfam" id="PF13499">
    <property type="entry name" value="EF-hand_7"/>
    <property type="match status" value="3"/>
</dbReference>
<evidence type="ECO:0000259" key="4">
    <source>
        <dbReference type="PROSITE" id="PS50222"/>
    </source>
</evidence>
<dbReference type="EMBL" id="JWZX01001268">
    <property type="protein sequence ID" value="KOO34292.1"/>
    <property type="molecule type" value="Genomic_DNA"/>
</dbReference>
<feature type="domain" description="EF-hand" evidence="4">
    <location>
        <begin position="173"/>
        <end position="208"/>
    </location>
</feature>
<dbReference type="CDD" id="cd00051">
    <property type="entry name" value="EFh"/>
    <property type="match status" value="3"/>
</dbReference>
<dbReference type="InterPro" id="IPR050145">
    <property type="entry name" value="Centrin_CML-like"/>
</dbReference>
<dbReference type="SMART" id="SM00054">
    <property type="entry name" value="EFh"/>
    <property type="match status" value="6"/>
</dbReference>
<dbReference type="Gene3D" id="1.10.238.10">
    <property type="entry name" value="EF-hand"/>
    <property type="match status" value="3"/>
</dbReference>
<dbReference type="InterPro" id="IPR018247">
    <property type="entry name" value="EF_Hand_1_Ca_BS"/>
</dbReference>
<keyword evidence="2" id="KW-0106">Calcium</keyword>
<keyword evidence="6" id="KW-1185">Reference proteome</keyword>
<feature type="domain" description="EF-hand" evidence="4">
    <location>
        <begin position="264"/>
        <end position="299"/>
    </location>
</feature>
<dbReference type="Proteomes" id="UP000037460">
    <property type="component" value="Unassembled WGS sequence"/>
</dbReference>
<dbReference type="AlphaFoldDB" id="A0A0M0K6P5"/>
<dbReference type="PROSITE" id="PS00018">
    <property type="entry name" value="EF_HAND_1"/>
    <property type="match status" value="5"/>
</dbReference>
<feature type="region of interest" description="Disordered" evidence="3">
    <location>
        <begin position="78"/>
        <end position="102"/>
    </location>
</feature>
<reference evidence="6" key="1">
    <citation type="journal article" date="2015" name="PLoS Genet.">
        <title>Genome Sequence and Transcriptome Analyses of Chrysochromulina tobin: Metabolic Tools for Enhanced Algal Fitness in the Prominent Order Prymnesiales (Haptophyceae).</title>
        <authorList>
            <person name="Hovde B.T."/>
            <person name="Deodato C.R."/>
            <person name="Hunsperger H.M."/>
            <person name="Ryken S.A."/>
            <person name="Yost W."/>
            <person name="Jha R.K."/>
            <person name="Patterson J."/>
            <person name="Monnat R.J. Jr."/>
            <person name="Barlow S.B."/>
            <person name="Starkenburg S.R."/>
            <person name="Cattolico R.A."/>
        </authorList>
    </citation>
    <scope>NUCLEOTIDE SEQUENCE</scope>
    <source>
        <strain evidence="6">CCMP291</strain>
    </source>
</reference>
<accession>A0A0M0K6P5</accession>
<name>A0A0M0K6P5_9EUKA</name>
<sequence length="354" mass="38728">MYVEATNRIAQSFSAWDTDGSGSISRYEFAKAMAVIGFPCTSEELHALFQELDADGSGSITYAELLAATRVHTPMFHGNGLPPAPPPAARTRPGGSGNAQSRGAEYITSTQNLPPIEAPMSWVDGRSMAGQIADMLKDQMRRVTDTFKKWDTDGRGTLEFSEFSRAMAALGLKSTKKVEELWRQFDADGSGAISFEELRMALEPSKLGAVDTAGGAGGMMAVPDAYGGNQNTLSSETINKEMHVGLSSKLRSPTEQMHEAFDEMATDRVLDVFKAWDADNTGTLSRAEFAKAMVRMGVKCTRAELFKLFNEIDPDGSGEINYRELYWAIKERRGYVKGSRSRDVTKPDGWAEGR</sequence>
<dbReference type="InterPro" id="IPR011992">
    <property type="entry name" value="EF-hand-dom_pair"/>
</dbReference>
<gene>
    <name evidence="5" type="ORF">Ctob_009338</name>
</gene>
<feature type="domain" description="EF-hand" evidence="4">
    <location>
        <begin position="4"/>
        <end position="39"/>
    </location>
</feature>
<dbReference type="PANTHER" id="PTHR23050">
    <property type="entry name" value="CALCIUM BINDING PROTEIN"/>
    <property type="match status" value="1"/>
</dbReference>